<sequence>MEDRYARQQLFSGIGKEGQKHIREKSVLIIGAGALGGANAEMLVRAGVRKVTIVDRDYVDASNLHRQQLYTEQDAKDNIPKAIAAEQRLRAVNTDTEIKGIAMDAKADNVESLLEDVDLIVDGSDNYEIRFIINDLSQKHHIPWIMGACAGSNGMSYTFLPGETPCLQCVLPSMPDVGMSCETSGIIAPAVQITASIQTTEALKLLAGRWNDLRKKLLLFDVWQGQPLSINMFHAKKADCPSCGEQRDYPSLRYSFETKLEVLCGRDTVQIRPSHKKEYDFSSLEGVLEKHGKVRRNPYVLTCLLHDYRLAVFQDGRVLVHGTNEVEKAKTIYHQLLS</sequence>
<dbReference type="AlphaFoldDB" id="A0A1G8FY56"/>
<feature type="domain" description="THIF-type NAD/FAD binding fold" evidence="2">
    <location>
        <begin position="5"/>
        <end position="241"/>
    </location>
</feature>
<dbReference type="PANTHER" id="PTHR10953:SF102">
    <property type="entry name" value="ADENYLYLTRANSFERASE AND SULFURTRANSFERASE MOCS3"/>
    <property type="match status" value="1"/>
</dbReference>
<reference evidence="3 4" key="1">
    <citation type="submission" date="2016-10" db="EMBL/GenBank/DDBJ databases">
        <authorList>
            <person name="de Groot N.N."/>
        </authorList>
    </citation>
    <scope>NUCLEOTIDE SEQUENCE [LARGE SCALE GENOMIC DNA]</scope>
    <source>
        <strain evidence="3 4">DSM 21632</strain>
    </source>
</reference>
<dbReference type="Pfam" id="PF00899">
    <property type="entry name" value="ThiF"/>
    <property type="match status" value="1"/>
</dbReference>
<evidence type="ECO:0000313" key="3">
    <source>
        <dbReference type="EMBL" id="SDH86906.1"/>
    </source>
</evidence>
<proteinExistence type="inferred from homology"/>
<dbReference type="SUPFAM" id="SSF69572">
    <property type="entry name" value="Activating enzymes of the ubiquitin-like proteins"/>
    <property type="match status" value="1"/>
</dbReference>
<dbReference type="InterPro" id="IPR000594">
    <property type="entry name" value="ThiF_NAD_FAD-bd"/>
</dbReference>
<dbReference type="CDD" id="cd00757">
    <property type="entry name" value="ThiF_MoeB_HesA_family"/>
    <property type="match status" value="1"/>
</dbReference>
<organism evidence="3 4">
    <name type="scientific">Alteribacillus persepolensis</name>
    <dbReference type="NCBI Taxonomy" id="568899"/>
    <lineage>
        <taxon>Bacteria</taxon>
        <taxon>Bacillati</taxon>
        <taxon>Bacillota</taxon>
        <taxon>Bacilli</taxon>
        <taxon>Bacillales</taxon>
        <taxon>Bacillaceae</taxon>
        <taxon>Alteribacillus</taxon>
    </lineage>
</organism>
<dbReference type="InterPro" id="IPR045886">
    <property type="entry name" value="ThiF/MoeB/HesA"/>
</dbReference>
<dbReference type="GO" id="GO:0008146">
    <property type="term" value="F:sulfotransferase activity"/>
    <property type="evidence" value="ECO:0007669"/>
    <property type="project" value="TreeGrafter"/>
</dbReference>
<gene>
    <name evidence="3" type="ORF">SAMN05192534_11371</name>
</gene>
<dbReference type="PANTHER" id="PTHR10953">
    <property type="entry name" value="UBIQUITIN-ACTIVATING ENZYME E1"/>
    <property type="match status" value="1"/>
</dbReference>
<dbReference type="InterPro" id="IPR035985">
    <property type="entry name" value="Ubiquitin-activating_enz"/>
</dbReference>
<keyword evidence="3" id="KW-0548">Nucleotidyltransferase</keyword>
<comment type="similarity">
    <text evidence="1">Belongs to the HesA/MoeB/ThiF family.</text>
</comment>
<dbReference type="RefSeq" id="WP_091273980.1">
    <property type="nucleotide sequence ID" value="NZ_FNDK01000013.1"/>
</dbReference>
<dbReference type="OrthoDB" id="9804286at2"/>
<dbReference type="EMBL" id="FNDK01000013">
    <property type="protein sequence ID" value="SDH86906.1"/>
    <property type="molecule type" value="Genomic_DNA"/>
</dbReference>
<evidence type="ECO:0000259" key="2">
    <source>
        <dbReference type="Pfam" id="PF00899"/>
    </source>
</evidence>
<evidence type="ECO:0000313" key="4">
    <source>
        <dbReference type="Proteomes" id="UP000199163"/>
    </source>
</evidence>
<keyword evidence="4" id="KW-1185">Reference proteome</keyword>
<dbReference type="GO" id="GO:0005829">
    <property type="term" value="C:cytosol"/>
    <property type="evidence" value="ECO:0007669"/>
    <property type="project" value="TreeGrafter"/>
</dbReference>
<accession>A0A1G8FY56</accession>
<dbReference type="FunFam" id="3.40.50.720:FF:000080">
    <property type="entry name" value="Thiazole biosynthesis adenylyltransferase ThiF"/>
    <property type="match status" value="1"/>
</dbReference>
<dbReference type="Proteomes" id="UP000199163">
    <property type="component" value="Unassembled WGS sequence"/>
</dbReference>
<dbReference type="STRING" id="568899.SAMN05192534_11371"/>
<keyword evidence="3" id="KW-0808">Transferase</keyword>
<dbReference type="GO" id="GO:0004792">
    <property type="term" value="F:thiosulfate-cyanide sulfurtransferase activity"/>
    <property type="evidence" value="ECO:0007669"/>
    <property type="project" value="TreeGrafter"/>
</dbReference>
<name>A0A1G8FY56_9BACI</name>
<evidence type="ECO:0000256" key="1">
    <source>
        <dbReference type="ARBA" id="ARBA00009919"/>
    </source>
</evidence>
<dbReference type="GO" id="GO:0008641">
    <property type="term" value="F:ubiquitin-like modifier activating enzyme activity"/>
    <property type="evidence" value="ECO:0007669"/>
    <property type="project" value="InterPro"/>
</dbReference>
<dbReference type="Gene3D" id="3.40.50.720">
    <property type="entry name" value="NAD(P)-binding Rossmann-like Domain"/>
    <property type="match status" value="1"/>
</dbReference>
<dbReference type="GO" id="GO:0016779">
    <property type="term" value="F:nucleotidyltransferase activity"/>
    <property type="evidence" value="ECO:0007669"/>
    <property type="project" value="UniProtKB-KW"/>
</dbReference>
<protein>
    <submittedName>
        <fullName evidence="3">Adenylyltransferase and sulfurtransferase</fullName>
    </submittedName>
</protein>